<evidence type="ECO:0000259" key="3">
    <source>
        <dbReference type="PROSITE" id="PS50405"/>
    </source>
</evidence>
<dbReference type="Pfam" id="PF00043">
    <property type="entry name" value="GST_C"/>
    <property type="match status" value="1"/>
</dbReference>
<name>A0A6A6D069_ZASCE</name>
<dbReference type="PROSITE" id="PS50404">
    <property type="entry name" value="GST_NTER"/>
    <property type="match status" value="1"/>
</dbReference>
<evidence type="ECO:0008006" key="6">
    <source>
        <dbReference type="Google" id="ProtNLM"/>
    </source>
</evidence>
<dbReference type="SUPFAM" id="SSF47616">
    <property type="entry name" value="GST C-terminal domain-like"/>
    <property type="match status" value="1"/>
</dbReference>
<dbReference type="PANTHER" id="PTHR44051:SF2">
    <property type="entry name" value="HYPOTHETICAL GLUTATHIONE S-TRANSFERASE LIKE PROTEIN"/>
    <property type="match status" value="1"/>
</dbReference>
<dbReference type="AlphaFoldDB" id="A0A6A6D069"/>
<dbReference type="Gene3D" id="3.40.30.10">
    <property type="entry name" value="Glutaredoxin"/>
    <property type="match status" value="1"/>
</dbReference>
<evidence type="ECO:0000256" key="1">
    <source>
        <dbReference type="ARBA" id="ARBA00007409"/>
    </source>
</evidence>
<evidence type="ECO:0000313" key="5">
    <source>
        <dbReference type="Proteomes" id="UP000799537"/>
    </source>
</evidence>
<dbReference type="InterPro" id="IPR036282">
    <property type="entry name" value="Glutathione-S-Trfase_C_sf"/>
</dbReference>
<dbReference type="InterPro" id="IPR010987">
    <property type="entry name" value="Glutathione-S-Trfase_C-like"/>
</dbReference>
<dbReference type="GeneID" id="54569156"/>
<dbReference type="InterPro" id="IPR004046">
    <property type="entry name" value="GST_C"/>
</dbReference>
<dbReference type="SFLD" id="SFLDS00019">
    <property type="entry name" value="Glutathione_Transferase_(cytos"/>
    <property type="match status" value="1"/>
</dbReference>
<dbReference type="InterPro" id="IPR036249">
    <property type="entry name" value="Thioredoxin-like_sf"/>
</dbReference>
<evidence type="ECO:0000313" key="4">
    <source>
        <dbReference type="EMBL" id="KAF2171036.1"/>
    </source>
</evidence>
<keyword evidence="5" id="KW-1185">Reference proteome</keyword>
<dbReference type="Gene3D" id="1.20.1050.10">
    <property type="match status" value="1"/>
</dbReference>
<gene>
    <name evidence="4" type="ORF">M409DRAFT_64020</name>
</gene>
<evidence type="ECO:0000259" key="2">
    <source>
        <dbReference type="PROSITE" id="PS50404"/>
    </source>
</evidence>
<dbReference type="InterPro" id="IPR004045">
    <property type="entry name" value="Glutathione_S-Trfase_N"/>
</dbReference>
<dbReference type="SUPFAM" id="SSF52833">
    <property type="entry name" value="Thioredoxin-like"/>
    <property type="match status" value="1"/>
</dbReference>
<dbReference type="InterPro" id="IPR040079">
    <property type="entry name" value="Glutathione_S-Trfase"/>
</dbReference>
<accession>A0A6A6D069</accession>
<dbReference type="SFLD" id="SFLDG00358">
    <property type="entry name" value="Main_(cytGST)"/>
    <property type="match status" value="1"/>
</dbReference>
<comment type="similarity">
    <text evidence="1">Belongs to the GST superfamily.</text>
</comment>
<dbReference type="Proteomes" id="UP000799537">
    <property type="component" value="Unassembled WGS sequence"/>
</dbReference>
<dbReference type="PROSITE" id="PS50405">
    <property type="entry name" value="GST_CTER"/>
    <property type="match status" value="1"/>
</dbReference>
<dbReference type="Pfam" id="PF13409">
    <property type="entry name" value="GST_N_2"/>
    <property type="match status" value="1"/>
</dbReference>
<protein>
    <recommendedName>
        <fullName evidence="6">Glutathione S-transferase</fullName>
    </recommendedName>
</protein>
<organism evidence="4 5">
    <name type="scientific">Zasmidium cellare ATCC 36951</name>
    <dbReference type="NCBI Taxonomy" id="1080233"/>
    <lineage>
        <taxon>Eukaryota</taxon>
        <taxon>Fungi</taxon>
        <taxon>Dikarya</taxon>
        <taxon>Ascomycota</taxon>
        <taxon>Pezizomycotina</taxon>
        <taxon>Dothideomycetes</taxon>
        <taxon>Dothideomycetidae</taxon>
        <taxon>Mycosphaerellales</taxon>
        <taxon>Mycosphaerellaceae</taxon>
        <taxon>Zasmidium</taxon>
    </lineage>
</organism>
<dbReference type="RefSeq" id="XP_033671925.1">
    <property type="nucleotide sequence ID" value="XM_033815884.1"/>
</dbReference>
<dbReference type="PANTHER" id="PTHR44051">
    <property type="entry name" value="GLUTATHIONE S-TRANSFERASE-RELATED"/>
    <property type="match status" value="1"/>
</dbReference>
<reference evidence="4" key="1">
    <citation type="journal article" date="2020" name="Stud. Mycol.">
        <title>101 Dothideomycetes genomes: a test case for predicting lifestyles and emergence of pathogens.</title>
        <authorList>
            <person name="Haridas S."/>
            <person name="Albert R."/>
            <person name="Binder M."/>
            <person name="Bloem J."/>
            <person name="Labutti K."/>
            <person name="Salamov A."/>
            <person name="Andreopoulos B."/>
            <person name="Baker S."/>
            <person name="Barry K."/>
            <person name="Bills G."/>
            <person name="Bluhm B."/>
            <person name="Cannon C."/>
            <person name="Castanera R."/>
            <person name="Culley D."/>
            <person name="Daum C."/>
            <person name="Ezra D."/>
            <person name="Gonzalez J."/>
            <person name="Henrissat B."/>
            <person name="Kuo A."/>
            <person name="Liang C."/>
            <person name="Lipzen A."/>
            <person name="Lutzoni F."/>
            <person name="Magnuson J."/>
            <person name="Mondo S."/>
            <person name="Nolan M."/>
            <person name="Ohm R."/>
            <person name="Pangilinan J."/>
            <person name="Park H.-J."/>
            <person name="Ramirez L."/>
            <person name="Alfaro M."/>
            <person name="Sun H."/>
            <person name="Tritt A."/>
            <person name="Yoshinaga Y."/>
            <person name="Zwiers L.-H."/>
            <person name="Turgeon B."/>
            <person name="Goodwin S."/>
            <person name="Spatafora J."/>
            <person name="Crous P."/>
            <person name="Grigoriev I."/>
        </authorList>
    </citation>
    <scope>NUCLEOTIDE SEQUENCE</scope>
    <source>
        <strain evidence="4">ATCC 36951</strain>
    </source>
</reference>
<feature type="domain" description="GST N-terminal" evidence="2">
    <location>
        <begin position="2"/>
        <end position="86"/>
    </location>
</feature>
<sequence length="206" mass="23491">MPDLILHEYSWSGNCYKIRLTASLLGIKLKDRLEYDVLKGETRTPEYLSKVNANGRIPVLQIGEDTFLPESGAACHYLADGTNLLPTDRLQRAQVLQWMFFEQYSFEPYAGTLRFWLAKRDLESLSQEQKESIPEKRKQGDAALAIMNEHLSTRMFFVAEKLTVADVALYAYTHVAPEGGFDLSIFPHVQAWCERIARQPGYVAVN</sequence>
<feature type="domain" description="GST C-terminal" evidence="3">
    <location>
        <begin position="88"/>
        <end position="206"/>
    </location>
</feature>
<proteinExistence type="inferred from homology"/>
<dbReference type="OrthoDB" id="422574at2759"/>
<dbReference type="EMBL" id="ML993584">
    <property type="protein sequence ID" value="KAF2171036.1"/>
    <property type="molecule type" value="Genomic_DNA"/>
</dbReference>